<evidence type="ECO:0000313" key="2">
    <source>
        <dbReference type="Proteomes" id="UP000315439"/>
    </source>
</evidence>
<evidence type="ECO:0000313" key="1">
    <source>
        <dbReference type="EMBL" id="TQV82801.1"/>
    </source>
</evidence>
<proteinExistence type="predicted"/>
<dbReference type="Proteomes" id="UP000315439">
    <property type="component" value="Unassembled WGS sequence"/>
</dbReference>
<reference evidence="1 2" key="1">
    <citation type="submission" date="2019-07" db="EMBL/GenBank/DDBJ databases">
        <title>Draft genome for Aliikangiella sp. M105.</title>
        <authorList>
            <person name="Wang G."/>
        </authorList>
    </citation>
    <scope>NUCLEOTIDE SEQUENCE [LARGE SCALE GENOMIC DNA]</scope>
    <source>
        <strain evidence="1 2">M105</strain>
    </source>
</reference>
<dbReference type="RefSeq" id="WP_142934438.1">
    <property type="nucleotide sequence ID" value="NZ_ML660171.1"/>
</dbReference>
<gene>
    <name evidence="1" type="ORF">FLL46_23820</name>
</gene>
<dbReference type="EMBL" id="VIKS01000015">
    <property type="protein sequence ID" value="TQV82801.1"/>
    <property type="molecule type" value="Genomic_DNA"/>
</dbReference>
<keyword evidence="2" id="KW-1185">Reference proteome</keyword>
<protein>
    <submittedName>
        <fullName evidence="1">Uncharacterized protein</fullName>
    </submittedName>
</protein>
<accession>A0A545U012</accession>
<dbReference type="AlphaFoldDB" id="A0A545U012"/>
<name>A0A545U012_9GAMM</name>
<comment type="caution">
    <text evidence="1">The sequence shown here is derived from an EMBL/GenBank/DDBJ whole genome shotgun (WGS) entry which is preliminary data.</text>
</comment>
<sequence>MKITYLNNCKPLNQHQIANIEQIGKAYDKLHDIFVESNHIGHIATIVTNKYAVNPGQTARLKMEQLNLFSSLNLRWLETFTDKLVIGI</sequence>
<organism evidence="1 2">
    <name type="scientific">Aliikangiella coralliicola</name>
    <dbReference type="NCBI Taxonomy" id="2592383"/>
    <lineage>
        <taxon>Bacteria</taxon>
        <taxon>Pseudomonadati</taxon>
        <taxon>Pseudomonadota</taxon>
        <taxon>Gammaproteobacteria</taxon>
        <taxon>Oceanospirillales</taxon>
        <taxon>Pleioneaceae</taxon>
        <taxon>Aliikangiella</taxon>
    </lineage>
</organism>